<protein>
    <recommendedName>
        <fullName evidence="2">Cupin type-2 domain-containing protein</fullName>
    </recommendedName>
</protein>
<proteinExistence type="predicted"/>
<dbReference type="Pfam" id="PF07883">
    <property type="entry name" value="Cupin_2"/>
    <property type="match status" value="1"/>
</dbReference>
<feature type="signal peptide" evidence="1">
    <location>
        <begin position="1"/>
        <end position="21"/>
    </location>
</feature>
<feature type="chain" id="PRO_5019450430" description="Cupin type-2 domain-containing protein" evidence="1">
    <location>
        <begin position="22"/>
        <end position="146"/>
    </location>
</feature>
<evidence type="ECO:0000313" key="3">
    <source>
        <dbReference type="EMBL" id="SPD73350.1"/>
    </source>
</evidence>
<sequence>MKRLILVFLLAFSAIACPAFSRGICPEPVLPETLKWVSPPGMPGVQGAWVLGSEQKPGTYLFRARLASGAKIPPHTHPDERNTTVLTGIIYVGFGEKFDETKMVAVPAGGVYIAPANVTHYIWARDGDASYQEAGTAPTGTFFIRP</sequence>
<evidence type="ECO:0000259" key="2">
    <source>
        <dbReference type="Pfam" id="PF07883"/>
    </source>
</evidence>
<gene>
    <name evidence="3" type="ORF">PITCH_A1800036</name>
</gene>
<dbReference type="AlphaFoldDB" id="A0A445MV37"/>
<name>A0A445MV37_9BACT</name>
<dbReference type="PROSITE" id="PS51257">
    <property type="entry name" value="PROKAR_LIPOPROTEIN"/>
    <property type="match status" value="1"/>
</dbReference>
<organism evidence="3">
    <name type="scientific">uncultured Desulfobacterium sp</name>
    <dbReference type="NCBI Taxonomy" id="201089"/>
    <lineage>
        <taxon>Bacteria</taxon>
        <taxon>Pseudomonadati</taxon>
        <taxon>Thermodesulfobacteriota</taxon>
        <taxon>Desulfobacteria</taxon>
        <taxon>Desulfobacterales</taxon>
        <taxon>Desulfobacteriaceae</taxon>
        <taxon>Desulfobacterium</taxon>
        <taxon>environmental samples</taxon>
    </lineage>
</organism>
<dbReference type="SUPFAM" id="SSF51182">
    <property type="entry name" value="RmlC-like cupins"/>
    <property type="match status" value="1"/>
</dbReference>
<dbReference type="InterPro" id="IPR014710">
    <property type="entry name" value="RmlC-like_jellyroll"/>
</dbReference>
<dbReference type="CDD" id="cd06989">
    <property type="entry name" value="cupin_DRT102"/>
    <property type="match status" value="1"/>
</dbReference>
<dbReference type="Gene3D" id="2.60.120.10">
    <property type="entry name" value="Jelly Rolls"/>
    <property type="match status" value="1"/>
</dbReference>
<dbReference type="InterPro" id="IPR013096">
    <property type="entry name" value="Cupin_2"/>
</dbReference>
<feature type="domain" description="Cupin type-2" evidence="2">
    <location>
        <begin position="64"/>
        <end position="125"/>
    </location>
</feature>
<accession>A0A445MV37</accession>
<dbReference type="InterPro" id="IPR011051">
    <property type="entry name" value="RmlC_Cupin_sf"/>
</dbReference>
<keyword evidence="1" id="KW-0732">Signal</keyword>
<dbReference type="EMBL" id="OJIN01000091">
    <property type="protein sequence ID" value="SPD73350.1"/>
    <property type="molecule type" value="Genomic_DNA"/>
</dbReference>
<reference evidence="3" key="1">
    <citation type="submission" date="2018-01" db="EMBL/GenBank/DDBJ databases">
        <authorList>
            <person name="Regsiter A."/>
            <person name="William W."/>
        </authorList>
    </citation>
    <scope>NUCLEOTIDE SEQUENCE</scope>
    <source>
        <strain evidence="3">TRIP AH-1</strain>
    </source>
</reference>
<evidence type="ECO:0000256" key="1">
    <source>
        <dbReference type="SAM" id="SignalP"/>
    </source>
</evidence>